<name>A0A6A8ABT6_9HYPH</name>
<dbReference type="InterPro" id="IPR012318">
    <property type="entry name" value="HTH_CRP"/>
</dbReference>
<dbReference type="Pfam" id="PF13545">
    <property type="entry name" value="HTH_Crp_2"/>
    <property type="match status" value="1"/>
</dbReference>
<feature type="domain" description="HTH crp-type" evidence="4">
    <location>
        <begin position="141"/>
        <end position="207"/>
    </location>
</feature>
<dbReference type="InterPro" id="IPR018490">
    <property type="entry name" value="cNMP-bd_dom_sf"/>
</dbReference>
<dbReference type="EMBL" id="WIXI01000048">
    <property type="protein sequence ID" value="MQY48632.1"/>
    <property type="molecule type" value="Genomic_DNA"/>
</dbReference>
<dbReference type="Proteomes" id="UP000435138">
    <property type="component" value="Unassembled WGS sequence"/>
</dbReference>
<evidence type="ECO:0000256" key="1">
    <source>
        <dbReference type="ARBA" id="ARBA00023015"/>
    </source>
</evidence>
<evidence type="ECO:0000256" key="2">
    <source>
        <dbReference type="ARBA" id="ARBA00023125"/>
    </source>
</evidence>
<keyword evidence="6" id="KW-1185">Reference proteome</keyword>
<dbReference type="GO" id="GO:0006355">
    <property type="term" value="P:regulation of DNA-templated transcription"/>
    <property type="evidence" value="ECO:0007669"/>
    <property type="project" value="InterPro"/>
</dbReference>
<dbReference type="InterPro" id="IPR014710">
    <property type="entry name" value="RmlC-like_jellyroll"/>
</dbReference>
<dbReference type="GO" id="GO:0003677">
    <property type="term" value="F:DNA binding"/>
    <property type="evidence" value="ECO:0007669"/>
    <property type="project" value="UniProtKB-KW"/>
</dbReference>
<organism evidence="5 6">
    <name type="scientific">Endobacterium cereale</name>
    <dbReference type="NCBI Taxonomy" id="2663029"/>
    <lineage>
        <taxon>Bacteria</taxon>
        <taxon>Pseudomonadati</taxon>
        <taxon>Pseudomonadota</taxon>
        <taxon>Alphaproteobacteria</taxon>
        <taxon>Hyphomicrobiales</taxon>
        <taxon>Rhizobiaceae</taxon>
        <taxon>Endobacterium</taxon>
    </lineage>
</organism>
<evidence type="ECO:0000259" key="4">
    <source>
        <dbReference type="PROSITE" id="PS51063"/>
    </source>
</evidence>
<dbReference type="AlphaFoldDB" id="A0A6A8ABT6"/>
<reference evidence="5 6" key="1">
    <citation type="submission" date="2019-11" db="EMBL/GenBank/DDBJ databases">
        <title>Genome analysis of Rhizobacterium cereale a novel genus and species isolated from maize roots in North Spain.</title>
        <authorList>
            <person name="Menendez E."/>
            <person name="Flores-Felix J.D."/>
            <person name="Ramirez-Bahena M.-H."/>
            <person name="Igual J.M."/>
            <person name="Garcia-Fraile P."/>
            <person name="Peix A."/>
            <person name="Velazquez E."/>
        </authorList>
    </citation>
    <scope>NUCLEOTIDE SEQUENCE [LARGE SCALE GENOMIC DNA]</scope>
    <source>
        <strain evidence="5 6">RZME27</strain>
    </source>
</reference>
<evidence type="ECO:0000256" key="3">
    <source>
        <dbReference type="ARBA" id="ARBA00023163"/>
    </source>
</evidence>
<keyword evidence="2" id="KW-0238">DNA-binding</keyword>
<dbReference type="RefSeq" id="WP_153357371.1">
    <property type="nucleotide sequence ID" value="NZ_JAYKOO010000002.1"/>
</dbReference>
<proteinExistence type="predicted"/>
<keyword evidence="1" id="KW-0805">Transcription regulation</keyword>
<protein>
    <submittedName>
        <fullName evidence="5">Helix-turn-helix domain-containing protein</fullName>
    </submittedName>
</protein>
<dbReference type="SUPFAM" id="SSF51206">
    <property type="entry name" value="cAMP-binding domain-like"/>
    <property type="match status" value="1"/>
</dbReference>
<dbReference type="PROSITE" id="PS51063">
    <property type="entry name" value="HTH_CRP_2"/>
    <property type="match status" value="1"/>
</dbReference>
<keyword evidence="3" id="KW-0804">Transcription</keyword>
<gene>
    <name evidence="5" type="ORF">GAO09_21585</name>
</gene>
<dbReference type="SUPFAM" id="SSF46785">
    <property type="entry name" value="Winged helix' DNA-binding domain"/>
    <property type="match status" value="1"/>
</dbReference>
<evidence type="ECO:0000313" key="6">
    <source>
        <dbReference type="Proteomes" id="UP000435138"/>
    </source>
</evidence>
<evidence type="ECO:0000313" key="5">
    <source>
        <dbReference type="EMBL" id="MQY48632.1"/>
    </source>
</evidence>
<dbReference type="Gene3D" id="2.60.120.10">
    <property type="entry name" value="Jelly Rolls"/>
    <property type="match status" value="1"/>
</dbReference>
<comment type="caution">
    <text evidence="5">The sequence shown here is derived from an EMBL/GenBank/DDBJ whole genome shotgun (WGS) entry which is preliminary data.</text>
</comment>
<sequence>MSKPNRLLASLHADDLAALQPWLEEIALPQKLELSLPGEETVYCYFPTDGIGSTVIVSPAGQQTEIGVFGREGMSPASAVLGADSNPYRVVMQVDGRGYRILRTKLDELMAERPHLHALLLRWAQVFGAQAATTALSNAVHSVNERLARWVLMCHDRLGGDVMSLTHEFLSIMLAVRRPSVTTALHVLEGEKLIYSQRATIIVRDREGLEAFANDAYGVSEHEYARLLGDFRSR</sequence>
<dbReference type="InterPro" id="IPR036390">
    <property type="entry name" value="WH_DNA-bd_sf"/>
</dbReference>
<accession>A0A6A8ABT6</accession>